<comment type="caution">
    <text evidence="2">The sequence shown here is derived from an EMBL/GenBank/DDBJ whole genome shotgun (WGS) entry which is preliminary data.</text>
</comment>
<dbReference type="AlphaFoldDB" id="A0AAD8WN19"/>
<evidence type="ECO:0000313" key="2">
    <source>
        <dbReference type="EMBL" id="KAK1665770.1"/>
    </source>
</evidence>
<feature type="region of interest" description="Disordered" evidence="1">
    <location>
        <begin position="1"/>
        <end position="137"/>
    </location>
</feature>
<accession>A0AAD8WN19</accession>
<evidence type="ECO:0000313" key="3">
    <source>
        <dbReference type="Proteomes" id="UP001231189"/>
    </source>
</evidence>
<sequence length="150" mass="17198">MLFRLEPRTRPQSPAMNVEWWDTSPMSAPKGWPSSPATPPHLLSRTPCLHRKKFAPNNPHNRGGRLYHMNAEEAQEAPDVVLGRRRRQPERRRRRPPDDATASRRLPIIDHVTAHPSDARRSSDGRSDPLPPPRSLLAVDDDNLHRWIIA</sequence>
<dbReference type="EMBL" id="JAUUTY010000003">
    <property type="protein sequence ID" value="KAK1665770.1"/>
    <property type="molecule type" value="Genomic_DNA"/>
</dbReference>
<dbReference type="Proteomes" id="UP001231189">
    <property type="component" value="Unassembled WGS sequence"/>
</dbReference>
<keyword evidence="3" id="KW-1185">Reference proteome</keyword>
<reference evidence="2" key="1">
    <citation type="submission" date="2023-07" db="EMBL/GenBank/DDBJ databases">
        <title>A chromosome-level genome assembly of Lolium multiflorum.</title>
        <authorList>
            <person name="Chen Y."/>
            <person name="Copetti D."/>
            <person name="Kolliker R."/>
            <person name="Studer B."/>
        </authorList>
    </citation>
    <scope>NUCLEOTIDE SEQUENCE</scope>
    <source>
        <strain evidence="2">02402/16</strain>
        <tissue evidence="2">Leaf</tissue>
    </source>
</reference>
<evidence type="ECO:0000256" key="1">
    <source>
        <dbReference type="SAM" id="MobiDB-lite"/>
    </source>
</evidence>
<proteinExistence type="predicted"/>
<name>A0AAD8WN19_LOLMU</name>
<feature type="compositionally biased region" description="Basic residues" evidence="1">
    <location>
        <begin position="83"/>
        <end position="95"/>
    </location>
</feature>
<organism evidence="2 3">
    <name type="scientific">Lolium multiflorum</name>
    <name type="common">Italian ryegrass</name>
    <name type="synonym">Lolium perenne subsp. multiflorum</name>
    <dbReference type="NCBI Taxonomy" id="4521"/>
    <lineage>
        <taxon>Eukaryota</taxon>
        <taxon>Viridiplantae</taxon>
        <taxon>Streptophyta</taxon>
        <taxon>Embryophyta</taxon>
        <taxon>Tracheophyta</taxon>
        <taxon>Spermatophyta</taxon>
        <taxon>Magnoliopsida</taxon>
        <taxon>Liliopsida</taxon>
        <taxon>Poales</taxon>
        <taxon>Poaceae</taxon>
        <taxon>BOP clade</taxon>
        <taxon>Pooideae</taxon>
        <taxon>Poodae</taxon>
        <taxon>Poeae</taxon>
        <taxon>Poeae Chloroplast Group 2 (Poeae type)</taxon>
        <taxon>Loliodinae</taxon>
        <taxon>Loliinae</taxon>
        <taxon>Lolium</taxon>
    </lineage>
</organism>
<feature type="compositionally biased region" description="Basic and acidic residues" evidence="1">
    <location>
        <begin position="117"/>
        <end position="127"/>
    </location>
</feature>
<protein>
    <submittedName>
        <fullName evidence="2">Uncharacterized protein</fullName>
    </submittedName>
</protein>
<gene>
    <name evidence="2" type="ORF">QYE76_053929</name>
</gene>